<evidence type="ECO:0000259" key="7">
    <source>
        <dbReference type="Pfam" id="PF21807"/>
    </source>
</evidence>
<feature type="domain" description="Duffy-binding-like" evidence="8">
    <location>
        <begin position="119"/>
        <end position="275"/>
    </location>
</feature>
<name>A0A191VZA9_PLAFA</name>
<evidence type="ECO:0000259" key="6">
    <source>
        <dbReference type="Pfam" id="PF18562"/>
    </source>
</evidence>
<dbReference type="VEuPathDB" id="PlasmoDB:PfIT_030029700"/>
<dbReference type="VEuPathDB" id="PlasmoDB:PfGN01_090042900"/>
<feature type="region of interest" description="Disordered" evidence="2">
    <location>
        <begin position="1771"/>
        <end position="1957"/>
    </location>
</feature>
<dbReference type="VEuPathDB" id="PlasmoDB:PfML01_010019100"/>
<dbReference type="GO" id="GO:0016020">
    <property type="term" value="C:membrane"/>
    <property type="evidence" value="ECO:0007669"/>
    <property type="project" value="InterPro"/>
</dbReference>
<feature type="domain" description="Cysteine-rich interdomain region 1 gamma" evidence="6">
    <location>
        <begin position="2439"/>
        <end position="2486"/>
    </location>
</feature>
<feature type="region of interest" description="Disordered" evidence="2">
    <location>
        <begin position="2692"/>
        <end position="2755"/>
    </location>
</feature>
<dbReference type="Pfam" id="PF03011">
    <property type="entry name" value="PFEMP"/>
    <property type="match status" value="2"/>
</dbReference>
<reference evidence="9" key="1">
    <citation type="journal article" date="2016" name="EMBO Mol. Med.">
        <title>Plasmodium falciparum var genes expressed in children with severe malaria encode CIDRalpha1 domains.</title>
        <authorList>
            <person name="Jespersen J.S."/>
            <person name="Wang C.W."/>
            <person name="Mkumbaye S.I."/>
            <person name="Minja D.T."/>
            <person name="Petersen B."/>
            <person name="Turner L."/>
            <person name="Petersen J.E."/>
            <person name="Lusingu J.P."/>
            <person name="Theander T.G."/>
            <person name="Lavstsen T."/>
        </authorList>
    </citation>
    <scope>NUCLEOTIDE SEQUENCE</scope>
    <source>
        <strain evidence="9">2114-2</strain>
    </source>
</reference>
<keyword evidence="3" id="KW-0472">Membrane</keyword>
<dbReference type="VEuPathDB" id="PlasmoDB:PfNF166_090005000"/>
<dbReference type="InterPro" id="IPR041480">
    <property type="entry name" value="CIDR1_gamma"/>
</dbReference>
<dbReference type="VEuPathDB" id="PlasmoDB:PfTG01_000056300"/>
<feature type="domain" description="Duffy-antigen binding" evidence="5">
    <location>
        <begin position="2009"/>
        <end position="2197"/>
    </location>
</feature>
<feature type="transmembrane region" description="Helical" evidence="3">
    <location>
        <begin position="2756"/>
        <end position="2777"/>
    </location>
</feature>
<dbReference type="SUPFAM" id="SSF140924">
    <property type="entry name" value="Duffy binding domain-like"/>
    <property type="match status" value="7"/>
</dbReference>
<dbReference type="VEuPathDB" id="PlasmoDB:PfKH01_020028200"/>
<feature type="domain" description="Duffy-binding-like" evidence="4">
    <location>
        <begin position="2503"/>
        <end position="2645"/>
    </location>
</feature>
<feature type="domain" description="Duffy-binding-like" evidence="8">
    <location>
        <begin position="2252"/>
        <end position="2396"/>
    </location>
</feature>
<dbReference type="VEuPathDB" id="PlasmoDB:PfKH02_070015900"/>
<keyword evidence="3" id="KW-1133">Transmembrane helix</keyword>
<dbReference type="Pfam" id="PF21807">
    <property type="entry name" value="PfEMP1_CIDRalpha1_dom"/>
    <property type="match status" value="1"/>
</dbReference>
<keyword evidence="1" id="KW-0175">Coiled coil</keyword>
<accession>A0A191VZA9</accession>
<dbReference type="FunFam" id="1.20.58.1930:FF:000001">
    <property type="entry name" value="Erythrocyte membrane protein 1, PfEMP1"/>
    <property type="match status" value="1"/>
</dbReference>
<gene>
    <name evidence="9" type="primary">var</name>
</gene>
<feature type="compositionally biased region" description="Basic and acidic residues" evidence="2">
    <location>
        <begin position="1782"/>
        <end position="1792"/>
    </location>
</feature>
<dbReference type="VEuPathDB" id="PlasmoDB:PfDd2_060036900"/>
<dbReference type="VEuPathDB" id="PlasmoDB:PfGB4_000018400"/>
<dbReference type="VEuPathDB" id="PlasmoDB:PfML01_040005500"/>
<dbReference type="FunFam" id="1.20.58.1930:FF:000002">
    <property type="entry name" value="Erythrocyte membrane protein 1, PfEMP1"/>
    <property type="match status" value="1"/>
</dbReference>
<dbReference type="Gene3D" id="1.20.1310.20">
    <property type="entry name" value="Duffy-antigen binding domain"/>
    <property type="match status" value="5"/>
</dbReference>
<dbReference type="VEuPathDB" id="PlasmoDB:PF3D7_0800300"/>
<dbReference type="GO" id="GO:0046789">
    <property type="term" value="F:host cell surface receptor binding"/>
    <property type="evidence" value="ECO:0007669"/>
    <property type="project" value="InterPro"/>
</dbReference>
<feature type="region of interest" description="Disordered" evidence="2">
    <location>
        <begin position="2639"/>
        <end position="2678"/>
    </location>
</feature>
<dbReference type="InterPro" id="IPR049158">
    <property type="entry name" value="PfEMP1_CIDRalpha1_dom"/>
</dbReference>
<feature type="compositionally biased region" description="Acidic residues" evidence="2">
    <location>
        <begin position="2656"/>
        <end position="2671"/>
    </location>
</feature>
<feature type="region of interest" description="Disordered" evidence="2">
    <location>
        <begin position="570"/>
        <end position="593"/>
    </location>
</feature>
<sequence length="2778" mass="319983">DIVRGKDLYLGDKGEKKKLEKNLKDIFKQIHEKLTDPRAKDHYKDEKDGNFFQLREDWWTANRDQVWKAITCNAPYKAWYFMHSEDNKQLFSDYKCGHYEGAPLTNLDYVPQFLRWFEEWAEEFCRLKKMKFKLAKGACRDEAAGKYCSHNGYDCKNTIWRKRIFHWDNKCTDCSAKCKLYELWLENQGKEFEKQKKKYAKEIQTYVTNRGIPKSSINNEYYKQFYVKLKDKDYKRVNNFLTLLNEGKYCKGGLEGEKDIDFTNTGGKGTFYRSEYCQPCPDCGVDCNGTTCNPKTEKYPDCGKNEKYEPPRGATPTQINVLYSGEEEGNISEKLTEFCNGKNNKTGKNYENWQCYYENSEKNMCKMDKNSKNHTSEEKITKLRNFFEFWVTYLLKDTIMWNDKFKTCMNNTNITDCSDGCNKHCVCFDKWVKQKEEEWNSIKKLFKNEQKMPNEYYLNIKNHFQGYFFHVMDKLNKDEAKWNQFTEELKKKMDFSKEKAGTKDSESAIELLLEYLKEKSTICKDNNTNEACDSSKKVTQYPCGDKRGAKHRTVKQIAQYYKRIAHKQLNERGSRSNLKGDATKGEYRQGGPASDFKEKLCKIDANHSNRNRRLSREPCDGKGTGTGINTRFVVGTVWEKDNKYTRVGHGDVIMPPRRRHICTSNLEHLQTDDHPLNGNIVADLVNNSFLGDVLLSAKDEAQKIIQMYKEKNNLDGPNGLNNPNDQATVCRAIRYSFADIADIIRGRDLWERNGDMVKLETNLKKIFGHINKSLNGKGNDKYNDDAPKYLKLREDWWEANRAKVWEAMKCKTNGVDITCDSDHTPLDDYIPQKLRWMTEWAEWFCKMQSQEYKTLQDACRKCMNKGEGSGKECWKTDSECEKCKAACDAYKKEIEKWEKQWKEMENKYANLYKEATEGGTASDRKDKDVVDFLKQLLPQNSATARVRVIRATARNRVIRAAARFLVKRAAAPVRFKRVAGSSATRVTALTTITPYNTAAGYIHQEAHISDCKEQNVFCDKRSGGKDKYTFKEVPQEYEQACKCDQNIKAPEQQEKKNDCNGIKTLLDRSNGGTVGIDGCNPKNDYPSWKCNRNKSKEEYKGACVPPRREKFCTSLLTRTDVFKRNEEDIRETFVKSAAIETHFAWKRYKEDNTDAEEELKSGKIPENFKRQMYYTFADYRDIFFGTDITSHENILGVSKNAKNKLNEKNGEKKSFTKEDDDKLLEEWWTEHGKQIWEGMLCALTKGLTDEEKKKILEAYSYEELNKKTNSITPLEDFAKKPQFLRWFTEWGEDFCKQQKEKLATLQKECRECQVNGKCEGCDKCKKQCDLYREFIRKWKGYYTSQSKKYSAVKGTFPYSSDTDVKSAEDARNYLDKQLKKICSDKNGNCDYKCMNEVSKKSSSDGNRETIPASLDDEPDDVKGKCDCKEEEAPPAKVPSACEIVKGILNGQDGTKKIDGCELKDKGTRYPPWKCGDANLVKDQDVCMPPRRQKLCLHYLTQLSDDTKERLREAFIKSAAAETFVSWYYYKSKNNDNAKQLENGTIPPEFLRSMFYTFGDYRDICLDTDISKKVGHVSIAKGKIDAYFNKYTDPNRTKWWTDNAKHIWEGMLCALEKAAGKTGALTNKDTYTYSTVKFSGDKTTTLEEFAQTPQFLRWFTEWADQFCEEHKVQKTKLLNKCEKVDCNNKEKHHETIKLECEKECKEYQKWLQGWKDQYKEQKRKFDKEKKENKYKDTPAADDVEDVSSAHEYLHIQLEKLCGHGNCDCMEKPSSQLPKTKSKPQSESESKSFEGNDMPASLDEEPQEVEGKCNCKVTHRPQTPLAPPPPSGPPGDSGHDQRGRSEPGEDGAAGPRPRPKESVARNLPPVDRTGKIPDFEDEDEEEEEEEDDDDEDDDDDDDDDVEDEDDEDGEGEVAEEEEEEKEEDEEHVDGAETPKDTTDQDLPSPPEPTTEKSVDACGIVNTLFTNGDTTALKDACQQKYGYPQRHWGWKCVTSANTSETTTDKGGGVCIPPRRRKLYLHKVGNGGEDITDDKSLRDWFVKSAAVETFFLWDRYKKIKEKEKEEKRKRENGLFANTSPEPDKLDGHLKEGNIPEEFKRQMFYTLGDYRDILFSNTDIVLEALSSSEKEKMKQIQEQLKAFFKNGGSNQAISGAKDPKTWWEQYGKDIWEGMICALTYEEKTSSASGGGKIEQNQKLKDALLEKGNQKGTNNYTTVTFEGGFNSDESTKTTTTTKLDNFVKRPTFVRWLEEWADEFCRKKKIKIDKIISECRKDDGKQKCSADGEHCENILNQDYNVVSHFYCPSCAISCRSYKKWINKKKDEFEKQIKKYNKEIKDIKSKPDSAYDNNFVQTLKEKCTSAGLFLKNLKDGPCCKVNTEDHKTDFNNTEVTFGNAQYCCPCSVFGVKCKKDVCSKVKGNTCETKITRENIKNKEGTIEKVDMLVSDNGQIGFTDDLKMCTGIFTGIKKDQWSCGYVCGVDICDLNSDNEKKSEKEYILIRALFKRWLENFLEDYNKINDKISHCMKNGEEPKCIKGCKDKCDCVDKWIKNKKSEWKKVRNRYIKQYNPNDSDNSYSVKNFLQQGMFNNEVDKAIKPCKGLEQFEKSKQCNAAANTENDKKKDVVECLLNKLEKKISECKSQDSGKPEANCVDPTQPDEEEPEPLEEEEEYTVGKEKVGNKAPAFCEIEKIKEEEESGCEEAQTAPKETAPTATSEVQTEQTPVPKPEEEVPAPEPQPPAPPPLPPPAREPFDSTILQTTIPFGVALALGSIAFLFLK</sequence>
<feature type="coiled-coil region" evidence="1">
    <location>
        <begin position="2315"/>
        <end position="2342"/>
    </location>
</feature>
<dbReference type="Pfam" id="PF22672">
    <property type="entry name" value="DBL_C"/>
    <property type="match status" value="3"/>
</dbReference>
<evidence type="ECO:0000259" key="8">
    <source>
        <dbReference type="Pfam" id="PF22672"/>
    </source>
</evidence>
<dbReference type="VEuPathDB" id="PlasmoDB:PfGA01_010005600"/>
<dbReference type="InterPro" id="IPR054595">
    <property type="entry name" value="DBL_C"/>
</dbReference>
<evidence type="ECO:0000259" key="4">
    <source>
        <dbReference type="Pfam" id="PF03011"/>
    </source>
</evidence>
<feature type="compositionally biased region" description="Basic and acidic residues" evidence="2">
    <location>
        <begin position="1930"/>
        <end position="1940"/>
    </location>
</feature>
<dbReference type="Pfam" id="PF18562">
    <property type="entry name" value="CIDR1_gamma"/>
    <property type="match status" value="1"/>
</dbReference>
<dbReference type="VEuPathDB" id="PlasmoDB:PfNF135_000040600"/>
<dbReference type="VEuPathDB" id="PlasmoDB:PfKH01_050005600"/>
<feature type="region of interest" description="Disordered" evidence="2">
    <location>
        <begin position="1398"/>
        <end position="1420"/>
    </location>
</feature>
<feature type="domain" description="Duffy-antigen binding" evidence="5">
    <location>
        <begin position="1484"/>
        <end position="1656"/>
    </location>
</feature>
<feature type="domain" description="PfEMP1 CIDRalpha1" evidence="7">
    <location>
        <begin position="317"/>
        <end position="374"/>
    </location>
</feature>
<feature type="compositionally biased region" description="Pro residues" evidence="2">
    <location>
        <begin position="1822"/>
        <end position="1831"/>
    </location>
</feature>
<evidence type="ECO:0000256" key="2">
    <source>
        <dbReference type="SAM" id="MobiDB-lite"/>
    </source>
</evidence>
<feature type="compositionally biased region" description="Acidic residues" evidence="2">
    <location>
        <begin position="1877"/>
        <end position="1929"/>
    </location>
</feature>
<dbReference type="FunFam" id="1.20.1310.20:FF:000023">
    <property type="entry name" value="Erythrocyte membrane protein 1, PfEMP1"/>
    <property type="match status" value="1"/>
</dbReference>
<feature type="region of interest" description="Disordered" evidence="2">
    <location>
        <begin position="2067"/>
        <end position="2089"/>
    </location>
</feature>
<dbReference type="VEuPathDB" id="PlasmoDB:PF3D7_0400400"/>
<keyword evidence="3" id="KW-0812">Transmembrane</keyword>
<dbReference type="VEuPathDB" id="PlasmoDB:Pf7G8-2_000096100"/>
<dbReference type="FunFam" id="1.20.58.830:FF:000005">
    <property type="entry name" value="Erythrocyte membrane protein 1, PfEMP1"/>
    <property type="match status" value="1"/>
</dbReference>
<feature type="compositionally biased region" description="Polar residues" evidence="2">
    <location>
        <begin position="2711"/>
        <end position="2722"/>
    </location>
</feature>
<feature type="domain" description="Duffy-antigen binding" evidence="5">
    <location>
        <begin position="652"/>
        <end position="835"/>
    </location>
</feature>
<feature type="domain" description="Duffy-antigen binding" evidence="5">
    <location>
        <begin position="1"/>
        <end position="115"/>
    </location>
</feature>
<dbReference type="VEuPathDB" id="PlasmoDB:PfCD01_130078400"/>
<dbReference type="InterPro" id="IPR004258">
    <property type="entry name" value="DBL"/>
</dbReference>
<evidence type="ECO:0000256" key="1">
    <source>
        <dbReference type="SAM" id="Coils"/>
    </source>
</evidence>
<feature type="non-terminal residue" evidence="9">
    <location>
        <position position="1"/>
    </location>
</feature>
<dbReference type="VEuPathDB" id="PlasmoDB:PfGB4_040031300"/>
<dbReference type="VEuPathDB" id="PlasmoDB:PfKE01_070035100"/>
<dbReference type="InterPro" id="IPR008602">
    <property type="entry name" value="Duffy-antigen-binding"/>
</dbReference>
<feature type="compositionally biased region" description="Pro residues" evidence="2">
    <location>
        <begin position="2733"/>
        <end position="2749"/>
    </location>
</feature>
<dbReference type="VEuPathDB" id="PlasmoDB:PfKH01_010021400"/>
<dbReference type="VEuPathDB" id="PlasmoDB:PfNF135_020005200"/>
<evidence type="ECO:0000256" key="3">
    <source>
        <dbReference type="SAM" id="Phobius"/>
    </source>
</evidence>
<dbReference type="VEuPathDB" id="PlasmoDB:PfGA01_030032000"/>
<dbReference type="VEuPathDB" id="PlasmoDB:PfIT_100044000"/>
<protein>
    <submittedName>
        <fullName evidence="9">Erythrocyte membrane protein 1</fullName>
    </submittedName>
</protein>
<proteinExistence type="predicted"/>
<feature type="domain" description="Duffy-binding-like" evidence="4">
    <location>
        <begin position="386"/>
        <end position="529"/>
    </location>
</feature>
<feature type="compositionally biased region" description="Basic and acidic residues" evidence="2">
    <location>
        <begin position="1398"/>
        <end position="1407"/>
    </location>
</feature>
<feature type="coiled-coil region" evidence="1">
    <location>
        <begin position="880"/>
        <end position="914"/>
    </location>
</feature>
<feature type="non-terminal residue" evidence="9">
    <location>
        <position position="2778"/>
    </location>
</feature>
<evidence type="ECO:0000313" key="9">
    <source>
        <dbReference type="EMBL" id="ANJ21050.1"/>
    </source>
</evidence>
<organism evidence="9">
    <name type="scientific">Plasmodium falciparum</name>
    <name type="common">malaria parasite P. falciparum</name>
    <dbReference type="NCBI Taxonomy" id="5833"/>
    <lineage>
        <taxon>Eukaryota</taxon>
        <taxon>Sar</taxon>
        <taxon>Alveolata</taxon>
        <taxon>Apicomplexa</taxon>
        <taxon>Aconoidasida</taxon>
        <taxon>Haemosporida</taxon>
        <taxon>Plasmodiidae</taxon>
        <taxon>Plasmodium</taxon>
        <taxon>Plasmodium (Laverania)</taxon>
    </lineage>
</organism>
<feature type="domain" description="Duffy-binding-like" evidence="8">
    <location>
        <begin position="839"/>
        <end position="934"/>
    </location>
</feature>
<dbReference type="VEuPathDB" id="PlasmoDB:PfSN01_050037800"/>
<dbReference type="Gene3D" id="1.20.58.830">
    <property type="match status" value="5"/>
</dbReference>
<dbReference type="Pfam" id="PF05424">
    <property type="entry name" value="Duffy_binding"/>
    <property type="match status" value="5"/>
</dbReference>
<dbReference type="VEuPathDB" id="PlasmoDB:PfNF54_040005900"/>
<dbReference type="EMBL" id="KX154930">
    <property type="protein sequence ID" value="ANJ21050.1"/>
    <property type="molecule type" value="Genomic_DNA"/>
</dbReference>
<dbReference type="VEuPathDB" id="PlasmoDB:PfSN01_000020900"/>
<dbReference type="InterPro" id="IPR042202">
    <property type="entry name" value="Duffy-ag-bd_sf"/>
</dbReference>
<feature type="domain" description="Duffy-antigen binding" evidence="5">
    <location>
        <begin position="1101"/>
        <end position="1277"/>
    </location>
</feature>
<evidence type="ECO:0000259" key="5">
    <source>
        <dbReference type="Pfam" id="PF05424"/>
    </source>
</evidence>
<dbReference type="Gene3D" id="1.20.58.1930">
    <property type="match status" value="2"/>
</dbReference>
<feature type="compositionally biased region" description="Basic and acidic residues" evidence="2">
    <location>
        <begin position="1835"/>
        <end position="1845"/>
    </location>
</feature>
<dbReference type="VEuPathDB" id="PlasmoDB:PfNF54_040031200"/>